<dbReference type="EMBL" id="JBHRYN010000012">
    <property type="protein sequence ID" value="MFC3702137.1"/>
    <property type="molecule type" value="Genomic_DNA"/>
</dbReference>
<evidence type="ECO:0000256" key="3">
    <source>
        <dbReference type="HAMAP-Rule" id="MF_00272"/>
    </source>
</evidence>
<dbReference type="InterPro" id="IPR003016">
    <property type="entry name" value="2-oxoA_DH_lipoyl-BS"/>
</dbReference>
<accession>A0ABV7WSU1</accession>
<name>A0ABV7WSU1_9GAMM</name>
<comment type="function">
    <text evidence="3">The glycine cleavage system catalyzes the degradation of glycine. The H protein shuttles the methylamine group of glycine from the P protein to the T protein.</text>
</comment>
<dbReference type="Proteomes" id="UP001595710">
    <property type="component" value="Unassembled WGS sequence"/>
</dbReference>
<keyword evidence="6" id="KW-1185">Reference proteome</keyword>
<dbReference type="NCBIfam" id="NF002270">
    <property type="entry name" value="PRK01202.1"/>
    <property type="match status" value="1"/>
</dbReference>
<organism evidence="5 6">
    <name type="scientific">Reinekea marina</name>
    <dbReference type="NCBI Taxonomy" id="1310421"/>
    <lineage>
        <taxon>Bacteria</taxon>
        <taxon>Pseudomonadati</taxon>
        <taxon>Pseudomonadota</taxon>
        <taxon>Gammaproteobacteria</taxon>
        <taxon>Oceanospirillales</taxon>
        <taxon>Saccharospirillaceae</taxon>
        <taxon>Reinekea</taxon>
    </lineage>
</organism>
<dbReference type="PANTHER" id="PTHR11715">
    <property type="entry name" value="GLYCINE CLEAVAGE SYSTEM H PROTEIN"/>
    <property type="match status" value="1"/>
</dbReference>
<protein>
    <recommendedName>
        <fullName evidence="3">Glycine cleavage system H protein</fullName>
    </recommendedName>
</protein>
<dbReference type="InterPro" id="IPR017453">
    <property type="entry name" value="GCV_H_sub"/>
</dbReference>
<dbReference type="PROSITE" id="PS50968">
    <property type="entry name" value="BIOTINYL_LIPOYL"/>
    <property type="match status" value="1"/>
</dbReference>
<keyword evidence="2 3" id="KW-0450">Lipoyl</keyword>
<gene>
    <name evidence="3 5" type="primary">gcvH</name>
    <name evidence="5" type="ORF">ACFOND_10825</name>
</gene>
<dbReference type="PANTHER" id="PTHR11715:SF3">
    <property type="entry name" value="GLYCINE CLEAVAGE SYSTEM H PROTEIN-RELATED"/>
    <property type="match status" value="1"/>
</dbReference>
<comment type="similarity">
    <text evidence="1 3">Belongs to the GcvH family.</text>
</comment>
<evidence type="ECO:0000256" key="1">
    <source>
        <dbReference type="ARBA" id="ARBA00009249"/>
    </source>
</evidence>
<dbReference type="PROSITE" id="PS00189">
    <property type="entry name" value="LIPOYL"/>
    <property type="match status" value="1"/>
</dbReference>
<dbReference type="CDD" id="cd06848">
    <property type="entry name" value="GCS_H"/>
    <property type="match status" value="1"/>
</dbReference>
<dbReference type="RefSeq" id="WP_215999238.1">
    <property type="nucleotide sequence ID" value="NZ_JAUFQI010000001.1"/>
</dbReference>
<feature type="modified residue" description="N6-lipoyllysine" evidence="3">
    <location>
        <position position="65"/>
    </location>
</feature>
<evidence type="ECO:0000259" key="4">
    <source>
        <dbReference type="PROSITE" id="PS50968"/>
    </source>
</evidence>
<reference evidence="6" key="1">
    <citation type="journal article" date="2019" name="Int. J. Syst. Evol. Microbiol.">
        <title>The Global Catalogue of Microorganisms (GCM) 10K type strain sequencing project: providing services to taxonomists for standard genome sequencing and annotation.</title>
        <authorList>
            <consortium name="The Broad Institute Genomics Platform"/>
            <consortium name="The Broad Institute Genome Sequencing Center for Infectious Disease"/>
            <person name="Wu L."/>
            <person name="Ma J."/>
        </authorList>
    </citation>
    <scope>NUCLEOTIDE SEQUENCE [LARGE SCALE GENOMIC DNA]</scope>
    <source>
        <strain evidence="6">CECT 8288</strain>
    </source>
</reference>
<comment type="subunit">
    <text evidence="3">The glycine cleavage system is composed of four proteins: P, T, L and H.</text>
</comment>
<dbReference type="HAMAP" id="MF_00272">
    <property type="entry name" value="GcvH"/>
    <property type="match status" value="1"/>
</dbReference>
<feature type="domain" description="Lipoyl-binding" evidence="4">
    <location>
        <begin position="24"/>
        <end position="106"/>
    </location>
</feature>
<evidence type="ECO:0000256" key="2">
    <source>
        <dbReference type="ARBA" id="ARBA00022823"/>
    </source>
</evidence>
<evidence type="ECO:0000313" key="5">
    <source>
        <dbReference type="EMBL" id="MFC3702137.1"/>
    </source>
</evidence>
<comment type="cofactor">
    <cofactor evidence="3">
        <name>(R)-lipoate</name>
        <dbReference type="ChEBI" id="CHEBI:83088"/>
    </cofactor>
    <text evidence="3">Binds 1 lipoyl cofactor covalently.</text>
</comment>
<dbReference type="InterPro" id="IPR000089">
    <property type="entry name" value="Biotin_lipoyl"/>
</dbReference>
<comment type="caution">
    <text evidence="5">The sequence shown here is derived from an EMBL/GenBank/DDBJ whole genome shotgun (WGS) entry which is preliminary data.</text>
</comment>
<evidence type="ECO:0000313" key="6">
    <source>
        <dbReference type="Proteomes" id="UP001595710"/>
    </source>
</evidence>
<proteinExistence type="inferred from homology"/>
<sequence>MSNIPADLKYAASHEWLREDGDDVFTLGISDFAQEKLGDVVFVELPEEGAEVTAGDPIAVVESVKAASDIYTPVTGTVVAVNSSLEDTPEQVNEDAYENGWFFKIKITDPEELNELMDAESYADQCADNE</sequence>
<dbReference type="InterPro" id="IPR033753">
    <property type="entry name" value="GCV_H/Fam206"/>
</dbReference>
<dbReference type="NCBIfam" id="TIGR00527">
    <property type="entry name" value="gcvH"/>
    <property type="match status" value="1"/>
</dbReference>
<dbReference type="Pfam" id="PF01597">
    <property type="entry name" value="GCV_H"/>
    <property type="match status" value="1"/>
</dbReference>
<dbReference type="InterPro" id="IPR002930">
    <property type="entry name" value="GCV_H"/>
</dbReference>